<dbReference type="AlphaFoldDB" id="G3AU68"/>
<dbReference type="PANTHER" id="PTHR31123">
    <property type="entry name" value="ACCUMULATION OF DYADS PROTEIN 2-RELATED"/>
    <property type="match status" value="1"/>
</dbReference>
<evidence type="ECO:0000313" key="8">
    <source>
        <dbReference type="EMBL" id="EGW30444.1"/>
    </source>
</evidence>
<comment type="subcellular location">
    <subcellularLocation>
        <location evidence="1">Membrane</location>
        <topology evidence="1">Multi-pass membrane protein</topology>
    </subcellularLocation>
</comment>
<feature type="region of interest" description="Disordered" evidence="6">
    <location>
        <begin position="1"/>
        <end position="28"/>
    </location>
</feature>
<evidence type="ECO:0000256" key="7">
    <source>
        <dbReference type="SAM" id="Phobius"/>
    </source>
</evidence>
<evidence type="ECO:0000313" key="9">
    <source>
        <dbReference type="Proteomes" id="UP000000709"/>
    </source>
</evidence>
<comment type="similarity">
    <text evidence="2">Belongs to the acetate uptake transporter (AceTr) (TC 2.A.96) family.</text>
</comment>
<organism evidence="9">
    <name type="scientific">Spathaspora passalidarum (strain NRRL Y-27907 / 11-Y1)</name>
    <dbReference type="NCBI Taxonomy" id="619300"/>
    <lineage>
        <taxon>Eukaryota</taxon>
        <taxon>Fungi</taxon>
        <taxon>Dikarya</taxon>
        <taxon>Ascomycota</taxon>
        <taxon>Saccharomycotina</taxon>
        <taxon>Pichiomycetes</taxon>
        <taxon>Debaryomycetaceae</taxon>
        <taxon>Spathaspora</taxon>
    </lineage>
</organism>
<evidence type="ECO:0000256" key="2">
    <source>
        <dbReference type="ARBA" id="ARBA00005587"/>
    </source>
</evidence>
<dbReference type="GO" id="GO:0005886">
    <property type="term" value="C:plasma membrane"/>
    <property type="evidence" value="ECO:0007669"/>
    <property type="project" value="TreeGrafter"/>
</dbReference>
<evidence type="ECO:0000256" key="4">
    <source>
        <dbReference type="ARBA" id="ARBA00022989"/>
    </source>
</evidence>
<dbReference type="InParanoid" id="G3AU68"/>
<dbReference type="eggNOG" id="ENOG502QUJS">
    <property type="taxonomic scope" value="Eukaryota"/>
</dbReference>
<feature type="compositionally biased region" description="Basic and acidic residues" evidence="6">
    <location>
        <begin position="1"/>
        <end position="17"/>
    </location>
</feature>
<dbReference type="RefSeq" id="XP_007377415.1">
    <property type="nucleotide sequence ID" value="XM_007377353.1"/>
</dbReference>
<evidence type="ECO:0000256" key="5">
    <source>
        <dbReference type="ARBA" id="ARBA00023136"/>
    </source>
</evidence>
<feature type="transmembrane region" description="Helical" evidence="7">
    <location>
        <begin position="141"/>
        <end position="158"/>
    </location>
</feature>
<dbReference type="GeneID" id="18874674"/>
<feature type="transmembrane region" description="Helical" evidence="7">
    <location>
        <begin position="195"/>
        <end position="213"/>
    </location>
</feature>
<dbReference type="Proteomes" id="UP000000709">
    <property type="component" value="Unassembled WGS sequence"/>
</dbReference>
<dbReference type="HOGENOM" id="CLU_051062_1_0_1"/>
<feature type="transmembrane region" description="Helical" evidence="7">
    <location>
        <begin position="73"/>
        <end position="94"/>
    </location>
</feature>
<evidence type="ECO:0000256" key="1">
    <source>
        <dbReference type="ARBA" id="ARBA00004141"/>
    </source>
</evidence>
<keyword evidence="4 7" id="KW-1133">Transmembrane helix</keyword>
<dbReference type="NCBIfam" id="NF038013">
    <property type="entry name" value="AceTr_1"/>
    <property type="match status" value="1"/>
</dbReference>
<accession>G3AU68</accession>
<dbReference type="InterPro" id="IPR051633">
    <property type="entry name" value="AceTr"/>
</dbReference>
<gene>
    <name evidence="8" type="ORF">SPAPADRAFT_63280</name>
</gene>
<dbReference type="GO" id="GO:0015123">
    <property type="term" value="F:acetate transmembrane transporter activity"/>
    <property type="evidence" value="ECO:0007669"/>
    <property type="project" value="TreeGrafter"/>
</dbReference>
<dbReference type="EMBL" id="GL996505">
    <property type="protein sequence ID" value="EGW30444.1"/>
    <property type="molecule type" value="Genomic_DNA"/>
</dbReference>
<feature type="transmembrane region" description="Helical" evidence="7">
    <location>
        <begin position="42"/>
        <end position="61"/>
    </location>
</feature>
<keyword evidence="5 7" id="KW-0472">Membrane</keyword>
<reference evidence="8 9" key="1">
    <citation type="journal article" date="2011" name="Proc. Natl. Acad. Sci. U.S.A.">
        <title>Comparative genomics of xylose-fermenting fungi for enhanced biofuel production.</title>
        <authorList>
            <person name="Wohlbach D.J."/>
            <person name="Kuo A."/>
            <person name="Sato T.K."/>
            <person name="Potts K.M."/>
            <person name="Salamov A.A."/>
            <person name="LaButti K.M."/>
            <person name="Sun H."/>
            <person name="Clum A."/>
            <person name="Pangilinan J.L."/>
            <person name="Lindquist E.A."/>
            <person name="Lucas S."/>
            <person name="Lapidus A."/>
            <person name="Jin M."/>
            <person name="Gunawan C."/>
            <person name="Balan V."/>
            <person name="Dale B.E."/>
            <person name="Jeffries T.W."/>
            <person name="Zinkel R."/>
            <person name="Barry K.W."/>
            <person name="Grigoriev I.V."/>
            <person name="Gasch A.P."/>
        </authorList>
    </citation>
    <scope>NUCLEOTIDE SEQUENCE [LARGE SCALE GENOMIC DNA]</scope>
    <source>
        <strain evidence="9">NRRL Y-27907 / 11-Y1</strain>
    </source>
</reference>
<sequence>MSDTENRSSVEDVKRVSSDSLQNHSSDPHWPIQPAVHQFADAGALGLCGFCMTAFVTGCYFAGTKSIAIPNVLVSLATFYGGTIEVLCGIWELAKGNTYNGTLHTSLGSLWLSLASIYIPSFGIIEAYAEAPEQLTNALGFYFLGWCVFAVVIFLASLKSTYPVIATLVVLLTALLCLSGGFLSGSANALKAGGILLIVTSFFGWYIVFGFIATKQNSYIRTWTLPVHIFGKKN</sequence>
<feature type="transmembrane region" description="Helical" evidence="7">
    <location>
        <begin position="106"/>
        <end position="129"/>
    </location>
</feature>
<proteinExistence type="inferred from homology"/>
<protein>
    <submittedName>
        <fullName evidence="8">Uncharacterized protein</fullName>
    </submittedName>
</protein>
<feature type="transmembrane region" description="Helical" evidence="7">
    <location>
        <begin position="164"/>
        <end position="183"/>
    </location>
</feature>
<dbReference type="Pfam" id="PF01184">
    <property type="entry name" value="Gpr1_Fun34_YaaH"/>
    <property type="match status" value="1"/>
</dbReference>
<keyword evidence="3 7" id="KW-0812">Transmembrane</keyword>
<dbReference type="OrthoDB" id="3648309at2759"/>
<dbReference type="PANTHER" id="PTHR31123:SF1">
    <property type="entry name" value="ACCUMULATION OF DYADS PROTEIN 2-RELATED"/>
    <property type="match status" value="1"/>
</dbReference>
<dbReference type="KEGG" id="spaa:SPAPADRAFT_63280"/>
<evidence type="ECO:0000256" key="6">
    <source>
        <dbReference type="SAM" id="MobiDB-lite"/>
    </source>
</evidence>
<dbReference type="InterPro" id="IPR000791">
    <property type="entry name" value="Gpr1/Fun34/SatP-like"/>
</dbReference>
<keyword evidence="9" id="KW-1185">Reference proteome</keyword>
<evidence type="ECO:0000256" key="3">
    <source>
        <dbReference type="ARBA" id="ARBA00022692"/>
    </source>
</evidence>
<name>G3AU68_SPAPN</name>